<dbReference type="GO" id="GO:0005737">
    <property type="term" value="C:cytoplasm"/>
    <property type="evidence" value="ECO:0007669"/>
    <property type="project" value="TreeGrafter"/>
</dbReference>
<dbReference type="InterPro" id="IPR013783">
    <property type="entry name" value="Ig-like_fold"/>
</dbReference>
<dbReference type="AlphaFoldDB" id="A0A2I1GE36"/>
<evidence type="ECO:0000259" key="2">
    <source>
        <dbReference type="Pfam" id="PF02922"/>
    </source>
</evidence>
<reference evidence="3 4" key="1">
    <citation type="submission" date="2015-10" db="EMBL/GenBank/DDBJ databases">
        <title>Genome analyses suggest a sexual origin of heterokaryosis in a supposedly ancient asexual fungus.</title>
        <authorList>
            <person name="Ropars J."/>
            <person name="Sedzielewska K."/>
            <person name="Noel J."/>
            <person name="Charron P."/>
            <person name="Farinelli L."/>
            <person name="Marton T."/>
            <person name="Kruger M."/>
            <person name="Pelin A."/>
            <person name="Brachmann A."/>
            <person name="Corradi N."/>
        </authorList>
    </citation>
    <scope>NUCLEOTIDE SEQUENCE [LARGE SCALE GENOMIC DNA]</scope>
    <source>
        <strain evidence="3 4">A4</strain>
    </source>
</reference>
<dbReference type="VEuPathDB" id="FungiDB:RhiirA1_464882"/>
<evidence type="ECO:0000313" key="4">
    <source>
        <dbReference type="Proteomes" id="UP000234323"/>
    </source>
</evidence>
<dbReference type="VEuPathDB" id="FungiDB:FUN_020515"/>
<dbReference type="Pfam" id="PF02922">
    <property type="entry name" value="CBM_48"/>
    <property type="match status" value="1"/>
</dbReference>
<feature type="domain" description="Glycoside hydrolase family 13 N-terminal" evidence="2">
    <location>
        <begin position="3"/>
        <end position="51"/>
    </location>
</feature>
<dbReference type="GO" id="GO:0005978">
    <property type="term" value="P:glycogen biosynthetic process"/>
    <property type="evidence" value="ECO:0007669"/>
    <property type="project" value="TreeGrafter"/>
</dbReference>
<dbReference type="GO" id="GO:0004553">
    <property type="term" value="F:hydrolase activity, hydrolyzing O-glycosyl compounds"/>
    <property type="evidence" value="ECO:0007669"/>
    <property type="project" value="InterPro"/>
</dbReference>
<dbReference type="Proteomes" id="UP000234323">
    <property type="component" value="Unassembled WGS sequence"/>
</dbReference>
<evidence type="ECO:0000256" key="1">
    <source>
        <dbReference type="ARBA" id="ARBA00004964"/>
    </source>
</evidence>
<dbReference type="PANTHER" id="PTHR43651">
    <property type="entry name" value="1,4-ALPHA-GLUCAN-BRANCHING ENZYME"/>
    <property type="match status" value="1"/>
</dbReference>
<keyword evidence="4" id="KW-1185">Reference proteome</keyword>
<sequence>MIKHPMKKDSFGVWEVHIPAKNGTPTIPHNIKIKISMTTSEGERIDHLPAWIKRVTQDLNVSLGCHLLEPTSKISMEK</sequence>
<gene>
    <name evidence="3" type="ORF">RhiirA4_342154</name>
</gene>
<accession>A0A2I1GE36</accession>
<dbReference type="Gene3D" id="2.60.40.10">
    <property type="entry name" value="Immunoglobulins"/>
    <property type="match status" value="1"/>
</dbReference>
<comment type="pathway">
    <text evidence="1">Glycan biosynthesis; glycogen biosynthesis.</text>
</comment>
<protein>
    <recommendedName>
        <fullName evidence="2">Glycoside hydrolase family 13 N-terminal domain-containing protein</fullName>
    </recommendedName>
</protein>
<dbReference type="EMBL" id="LLXI01000351">
    <property type="protein sequence ID" value="PKY44876.1"/>
    <property type="molecule type" value="Genomic_DNA"/>
</dbReference>
<dbReference type="PANTHER" id="PTHR43651:SF3">
    <property type="entry name" value="1,4-ALPHA-GLUCAN-BRANCHING ENZYME"/>
    <property type="match status" value="1"/>
</dbReference>
<comment type="caution">
    <text evidence="3">The sequence shown here is derived from an EMBL/GenBank/DDBJ whole genome shotgun (WGS) entry which is preliminary data.</text>
</comment>
<dbReference type="GO" id="GO:0003844">
    <property type="term" value="F:1,4-alpha-glucan branching enzyme activity"/>
    <property type="evidence" value="ECO:0007669"/>
    <property type="project" value="TreeGrafter"/>
</dbReference>
<dbReference type="InterPro" id="IPR004193">
    <property type="entry name" value="Glyco_hydro_13_N"/>
</dbReference>
<dbReference type="VEuPathDB" id="FungiDB:RhiirFUN_000633"/>
<organism evidence="3 4">
    <name type="scientific">Rhizophagus irregularis</name>
    <dbReference type="NCBI Taxonomy" id="588596"/>
    <lineage>
        <taxon>Eukaryota</taxon>
        <taxon>Fungi</taxon>
        <taxon>Fungi incertae sedis</taxon>
        <taxon>Mucoromycota</taxon>
        <taxon>Glomeromycotina</taxon>
        <taxon>Glomeromycetes</taxon>
        <taxon>Glomerales</taxon>
        <taxon>Glomeraceae</taxon>
        <taxon>Rhizophagus</taxon>
    </lineage>
</organism>
<proteinExistence type="predicted"/>
<name>A0A2I1GE36_9GLOM</name>
<evidence type="ECO:0000313" key="3">
    <source>
        <dbReference type="EMBL" id="PKY44876.1"/>
    </source>
</evidence>